<name>A0ABD2YT50_9GENT</name>
<dbReference type="Proteomes" id="UP001630127">
    <property type="component" value="Unassembled WGS sequence"/>
</dbReference>
<protein>
    <submittedName>
        <fullName evidence="1">Uncharacterized protein</fullName>
    </submittedName>
</protein>
<dbReference type="AlphaFoldDB" id="A0ABD2YT50"/>
<evidence type="ECO:0000313" key="2">
    <source>
        <dbReference type="Proteomes" id="UP001630127"/>
    </source>
</evidence>
<sequence>MGLNDTYASVRSQILLMNPVPMVTKAYSFETRRASKDLMMKKVIGLGKERDGLYYLDPSPIASASTSVMTITNTMDS</sequence>
<reference evidence="1 2" key="1">
    <citation type="submission" date="2024-11" db="EMBL/GenBank/DDBJ databases">
        <title>A near-complete genome assembly of Cinchona calisaya.</title>
        <authorList>
            <person name="Lian D.C."/>
            <person name="Zhao X.W."/>
            <person name="Wei L."/>
        </authorList>
    </citation>
    <scope>NUCLEOTIDE SEQUENCE [LARGE SCALE GENOMIC DNA]</scope>
    <source>
        <tissue evidence="1">Nenye</tissue>
    </source>
</reference>
<gene>
    <name evidence="1" type="ORF">ACH5RR_029946</name>
</gene>
<proteinExistence type="predicted"/>
<organism evidence="1 2">
    <name type="scientific">Cinchona calisaya</name>
    <dbReference type="NCBI Taxonomy" id="153742"/>
    <lineage>
        <taxon>Eukaryota</taxon>
        <taxon>Viridiplantae</taxon>
        <taxon>Streptophyta</taxon>
        <taxon>Embryophyta</taxon>
        <taxon>Tracheophyta</taxon>
        <taxon>Spermatophyta</taxon>
        <taxon>Magnoliopsida</taxon>
        <taxon>eudicotyledons</taxon>
        <taxon>Gunneridae</taxon>
        <taxon>Pentapetalae</taxon>
        <taxon>asterids</taxon>
        <taxon>lamiids</taxon>
        <taxon>Gentianales</taxon>
        <taxon>Rubiaceae</taxon>
        <taxon>Cinchonoideae</taxon>
        <taxon>Cinchoneae</taxon>
        <taxon>Cinchona</taxon>
    </lineage>
</organism>
<dbReference type="EMBL" id="JBJUIK010000012">
    <property type="protein sequence ID" value="KAL3510545.1"/>
    <property type="molecule type" value="Genomic_DNA"/>
</dbReference>
<evidence type="ECO:0000313" key="1">
    <source>
        <dbReference type="EMBL" id="KAL3510545.1"/>
    </source>
</evidence>
<accession>A0ABD2YT50</accession>
<comment type="caution">
    <text evidence="1">The sequence shown here is derived from an EMBL/GenBank/DDBJ whole genome shotgun (WGS) entry which is preliminary data.</text>
</comment>
<keyword evidence="2" id="KW-1185">Reference proteome</keyword>